<dbReference type="InterPro" id="IPR055259">
    <property type="entry name" value="YkvP/CgeB_Glyco_trans-like"/>
</dbReference>
<dbReference type="EMBL" id="AP010904">
    <property type="protein sequence ID" value="BAH76578.1"/>
    <property type="molecule type" value="Genomic_DNA"/>
</dbReference>
<dbReference type="eggNOG" id="COG4641">
    <property type="taxonomic scope" value="Bacteria"/>
</dbReference>
<dbReference type="AlphaFoldDB" id="C4XIK3"/>
<evidence type="ECO:0000313" key="2">
    <source>
        <dbReference type="EMBL" id="BAH76578.1"/>
    </source>
</evidence>
<organism evidence="2 3">
    <name type="scientific">Solidesulfovibrio magneticus (strain ATCC 700980 / DSM 13731 / RS-1)</name>
    <name type="common">Desulfovibrio magneticus</name>
    <dbReference type="NCBI Taxonomy" id="573370"/>
    <lineage>
        <taxon>Bacteria</taxon>
        <taxon>Pseudomonadati</taxon>
        <taxon>Thermodesulfobacteriota</taxon>
        <taxon>Desulfovibrionia</taxon>
        <taxon>Desulfovibrionales</taxon>
        <taxon>Desulfovibrionaceae</taxon>
        <taxon>Solidesulfovibrio</taxon>
    </lineage>
</organism>
<evidence type="ECO:0000259" key="1">
    <source>
        <dbReference type="Pfam" id="PF13524"/>
    </source>
</evidence>
<dbReference type="Pfam" id="PF13524">
    <property type="entry name" value="Glyco_trans_1_2"/>
    <property type="match status" value="1"/>
</dbReference>
<reference evidence="2 3" key="1">
    <citation type="journal article" date="2009" name="Genome Res.">
        <title>Whole genome sequence of Desulfovibrio magneticus strain RS-1 revealed common gene clusters in magnetotactic bacteria.</title>
        <authorList>
            <person name="Nakazawa H."/>
            <person name="Arakaki A."/>
            <person name="Narita-Yamada S."/>
            <person name="Yashiro I."/>
            <person name="Jinno K."/>
            <person name="Aoki N."/>
            <person name="Tsuruyama A."/>
            <person name="Okamura Y."/>
            <person name="Tanikawa S."/>
            <person name="Fujita N."/>
            <person name="Takeyama H."/>
            <person name="Matsunaga T."/>
        </authorList>
    </citation>
    <scope>NUCLEOTIDE SEQUENCE [LARGE SCALE GENOMIC DNA]</scope>
    <source>
        <strain evidence="3">ATCC 700980 / DSM 13731 / RS-1</strain>
    </source>
</reference>
<proteinExistence type="predicted"/>
<name>C4XIK3_SOLM1</name>
<sequence>MTGNPDTVYRTSFQGKDAAMAHMDRPNRAVVIDETGARRTLAAGEAAFEALAAGGRPLFLGLGPDPGVAVALAGGQPADWLECPAFEAAMGPDWLARLPAGWKRLTPGDLTPGRVRAARVIFYRQNSRLFPSFWGPVLARLQLALLPGPDRAARSPGVILPRPAKGLLEPEIARALTVLGRPALDIAPEACPAALAALLSRQTPSALLSINGAGLDDEGISAALLAEAGVPLAIWFVDNPFHVLGRFRGGFWKRALLAVTDDSFIEPLRRLGAARTLHLPLGASAHFFAAAPTPELADGAVFVGRSAFAGRDAFFAGCRLPDGLTDTARAMVAAGGRPDYFWWAEKLGLGALWPGKAGRAAGLGAETASLALRAGALAAVAEAMPLVVYGDEGWRELLPEGVSLFPPVDYYGTLPGLYAGGGVTLNATSLLLPRGLTQRHFDVWAAGGCLVTDATPGLDLFPAALTAPVSYAAPGQAGKLAANLLAQPQRRADLAASWREAIAAGHRYEHRLAALFARLSDDF</sequence>
<feature type="domain" description="Spore protein YkvP/CgeB glycosyl transferase-like" evidence="1">
    <location>
        <begin position="377"/>
        <end position="516"/>
    </location>
</feature>
<dbReference type="STRING" id="573370.DMR_30860"/>
<evidence type="ECO:0000313" key="3">
    <source>
        <dbReference type="Proteomes" id="UP000009071"/>
    </source>
</evidence>
<dbReference type="Proteomes" id="UP000009071">
    <property type="component" value="Chromosome"/>
</dbReference>
<keyword evidence="3" id="KW-1185">Reference proteome</keyword>
<protein>
    <recommendedName>
        <fullName evidence="1">Spore protein YkvP/CgeB glycosyl transferase-like domain-containing protein</fullName>
    </recommendedName>
</protein>
<dbReference type="KEGG" id="dma:DMR_30860"/>
<accession>C4XIK3</accession>
<gene>
    <name evidence="2" type="ordered locus">DMR_30860</name>
</gene>
<dbReference type="HOGENOM" id="CLU_033615_1_0_7"/>